<dbReference type="Proteomes" id="UP001500840">
    <property type="component" value="Unassembled WGS sequence"/>
</dbReference>
<proteinExistence type="inferred from homology"/>
<feature type="domain" description="Aminotransferase class V" evidence="9">
    <location>
        <begin position="37"/>
        <end position="407"/>
    </location>
</feature>
<evidence type="ECO:0000256" key="1">
    <source>
        <dbReference type="ARBA" id="ARBA00001933"/>
    </source>
</evidence>
<evidence type="ECO:0000256" key="3">
    <source>
        <dbReference type="ARBA" id="ARBA00012239"/>
    </source>
</evidence>
<keyword evidence="5 8" id="KW-0663">Pyridoxal phosphate</keyword>
<dbReference type="SUPFAM" id="SSF53383">
    <property type="entry name" value="PLP-dependent transferases"/>
    <property type="match status" value="1"/>
</dbReference>
<evidence type="ECO:0000259" key="9">
    <source>
        <dbReference type="Pfam" id="PF00266"/>
    </source>
</evidence>
<name>A0ABP8N899_9BACT</name>
<dbReference type="InterPro" id="IPR000192">
    <property type="entry name" value="Aminotrans_V_dom"/>
</dbReference>
<comment type="similarity">
    <text evidence="2 8">Belongs to the class-V pyridoxal-phosphate-dependent aminotransferase family. Csd subfamily.</text>
</comment>
<organism evidence="10 11">
    <name type="scientific">Novipirellula rosea</name>
    <dbReference type="NCBI Taxonomy" id="1031540"/>
    <lineage>
        <taxon>Bacteria</taxon>
        <taxon>Pseudomonadati</taxon>
        <taxon>Planctomycetota</taxon>
        <taxon>Planctomycetia</taxon>
        <taxon>Pirellulales</taxon>
        <taxon>Pirellulaceae</taxon>
        <taxon>Novipirellula</taxon>
    </lineage>
</organism>
<evidence type="ECO:0000256" key="6">
    <source>
        <dbReference type="ARBA" id="ARBA00050776"/>
    </source>
</evidence>
<dbReference type="NCBIfam" id="TIGR01979">
    <property type="entry name" value="sufS"/>
    <property type="match status" value="1"/>
</dbReference>
<accession>A0ABP8N899</accession>
<sequence length="430" mass="46832">MNMPIESPPRAAFDVLKYRADFPILDRIVADGKPLAFLDNAASSQRPQAVIDAMSDCYQRYYANVHRGIHTLSEESTDSYEQARRGVAQFIAAAESHEVIFTGGTTAAINTVARSWGDANVKAGDTILLTIAEHHANIVPWHQLAERTGCKIEFLPLDENFTISDEVVADHLQRLRPKMFAFTASSNTLGVEFPVQRWTSMAHDLGCRVLVDAAQAAPHQPLDVQALDVDFLAFSGHKTCGPTGIGVLYGKSELLDAMPPFLSGGGMINQVTTDGFTCAALPDKFEAGTPPIVEAIGLHAATEYLTSVGLDAIHAYEKELGSYADRGLREIEGVRIIGPEPDLKAGIVSFVINGVHAHDMSQTLDAYGIAVRAGHHCTMPLHKSLGLSASTRASFYFYNTFDEADRLIAAVSEIRKRFAPSGRKRRPRNI</sequence>
<dbReference type="Gene3D" id="3.90.1150.10">
    <property type="entry name" value="Aspartate Aminotransferase, domain 1"/>
    <property type="match status" value="1"/>
</dbReference>
<dbReference type="PROSITE" id="PS00595">
    <property type="entry name" value="AA_TRANSFER_CLASS_5"/>
    <property type="match status" value="1"/>
</dbReference>
<comment type="cofactor">
    <cofactor evidence="1 7">
        <name>pyridoxal 5'-phosphate</name>
        <dbReference type="ChEBI" id="CHEBI:597326"/>
    </cofactor>
</comment>
<dbReference type="RefSeq" id="WP_425571353.1">
    <property type="nucleotide sequence ID" value="NZ_BAABGA010000064.1"/>
</dbReference>
<dbReference type="EC" id="2.8.1.7" evidence="3 8"/>
<comment type="catalytic activity">
    <reaction evidence="6 8">
        <text>(sulfur carrier)-H + L-cysteine = (sulfur carrier)-SH + L-alanine</text>
        <dbReference type="Rhea" id="RHEA:43892"/>
        <dbReference type="Rhea" id="RHEA-COMP:14737"/>
        <dbReference type="Rhea" id="RHEA-COMP:14739"/>
        <dbReference type="ChEBI" id="CHEBI:29917"/>
        <dbReference type="ChEBI" id="CHEBI:35235"/>
        <dbReference type="ChEBI" id="CHEBI:57972"/>
        <dbReference type="ChEBI" id="CHEBI:64428"/>
        <dbReference type="EC" id="2.8.1.7"/>
    </reaction>
</comment>
<evidence type="ECO:0000313" key="11">
    <source>
        <dbReference type="Proteomes" id="UP001500840"/>
    </source>
</evidence>
<dbReference type="CDD" id="cd06453">
    <property type="entry name" value="SufS_like"/>
    <property type="match status" value="1"/>
</dbReference>
<evidence type="ECO:0000256" key="5">
    <source>
        <dbReference type="ARBA" id="ARBA00022898"/>
    </source>
</evidence>
<evidence type="ECO:0000256" key="2">
    <source>
        <dbReference type="ARBA" id="ARBA00010447"/>
    </source>
</evidence>
<dbReference type="Pfam" id="PF00266">
    <property type="entry name" value="Aminotran_5"/>
    <property type="match status" value="1"/>
</dbReference>
<dbReference type="InterPro" id="IPR015424">
    <property type="entry name" value="PyrdxlP-dep_Trfase"/>
</dbReference>
<dbReference type="InterPro" id="IPR020578">
    <property type="entry name" value="Aminotrans_V_PyrdxlP_BS"/>
</dbReference>
<evidence type="ECO:0000256" key="8">
    <source>
        <dbReference type="RuleBase" id="RU004506"/>
    </source>
</evidence>
<evidence type="ECO:0000256" key="4">
    <source>
        <dbReference type="ARBA" id="ARBA00022679"/>
    </source>
</evidence>
<dbReference type="InterPro" id="IPR010970">
    <property type="entry name" value="Cys_dSase_SufS"/>
</dbReference>
<dbReference type="InterPro" id="IPR015422">
    <property type="entry name" value="PyrdxlP-dep_Trfase_small"/>
</dbReference>
<comment type="function">
    <text evidence="8">Catalyzes the removal of elemental sulfur and selenium atoms from L-cysteine, L-cystine, L-selenocysteine, and L-selenocystine to produce L-alanine.</text>
</comment>
<gene>
    <name evidence="10" type="ORF">GCM10023156_47590</name>
</gene>
<dbReference type="Gene3D" id="3.40.640.10">
    <property type="entry name" value="Type I PLP-dependent aspartate aminotransferase-like (Major domain)"/>
    <property type="match status" value="1"/>
</dbReference>
<dbReference type="PANTHER" id="PTHR43586:SF8">
    <property type="entry name" value="CYSTEINE DESULFURASE 1, CHLOROPLASTIC"/>
    <property type="match status" value="1"/>
</dbReference>
<evidence type="ECO:0000313" key="10">
    <source>
        <dbReference type="EMBL" id="GAA4463006.1"/>
    </source>
</evidence>
<reference evidence="11" key="1">
    <citation type="journal article" date="2019" name="Int. J. Syst. Evol. Microbiol.">
        <title>The Global Catalogue of Microorganisms (GCM) 10K type strain sequencing project: providing services to taxonomists for standard genome sequencing and annotation.</title>
        <authorList>
            <consortium name="The Broad Institute Genomics Platform"/>
            <consortium name="The Broad Institute Genome Sequencing Center for Infectious Disease"/>
            <person name="Wu L."/>
            <person name="Ma J."/>
        </authorList>
    </citation>
    <scope>NUCLEOTIDE SEQUENCE [LARGE SCALE GENOMIC DNA]</scope>
    <source>
        <strain evidence="11">JCM 17759</strain>
    </source>
</reference>
<comment type="caution">
    <text evidence="10">The sequence shown here is derived from an EMBL/GenBank/DDBJ whole genome shotgun (WGS) entry which is preliminary data.</text>
</comment>
<dbReference type="EMBL" id="BAABGA010000064">
    <property type="protein sequence ID" value="GAA4463006.1"/>
    <property type="molecule type" value="Genomic_DNA"/>
</dbReference>
<dbReference type="PANTHER" id="PTHR43586">
    <property type="entry name" value="CYSTEINE DESULFURASE"/>
    <property type="match status" value="1"/>
</dbReference>
<keyword evidence="11" id="KW-1185">Reference proteome</keyword>
<dbReference type="InterPro" id="IPR015421">
    <property type="entry name" value="PyrdxlP-dep_Trfase_major"/>
</dbReference>
<protein>
    <recommendedName>
        <fullName evidence="3 8">Cysteine desulfurase</fullName>
        <ecNumber evidence="3 8">2.8.1.7</ecNumber>
    </recommendedName>
</protein>
<keyword evidence="4 8" id="KW-0808">Transferase</keyword>
<evidence type="ECO:0000256" key="7">
    <source>
        <dbReference type="RuleBase" id="RU004504"/>
    </source>
</evidence>